<accession>A0AAV2VSI2</accession>
<comment type="cofactor">
    <cofactor evidence="3">
        <name>Zn(2+)</name>
        <dbReference type="ChEBI" id="CHEBI:29105"/>
    </cofactor>
    <text evidence="3">Binds 1 divalent metal cation per subunit.</text>
</comment>
<evidence type="ECO:0000313" key="6">
    <source>
        <dbReference type="Proteomes" id="UP000018211"/>
    </source>
</evidence>
<feature type="binding site" evidence="3">
    <location>
        <position position="96"/>
    </location>
    <ligand>
        <name>substrate</name>
    </ligand>
</feature>
<name>A0AAV2VSI2_9VIBR</name>
<organism evidence="5 6">
    <name type="scientific">Vibrio nigripulchritudo SOn1</name>
    <dbReference type="NCBI Taxonomy" id="1238450"/>
    <lineage>
        <taxon>Bacteria</taxon>
        <taxon>Pseudomonadati</taxon>
        <taxon>Pseudomonadota</taxon>
        <taxon>Gammaproteobacteria</taxon>
        <taxon>Vibrionales</taxon>
        <taxon>Vibrionaceae</taxon>
        <taxon>Vibrio</taxon>
    </lineage>
</organism>
<evidence type="ECO:0000256" key="3">
    <source>
        <dbReference type="PIRSR" id="PIRSR605511-2"/>
    </source>
</evidence>
<dbReference type="AlphaFoldDB" id="A0AAV2VSI2"/>
<dbReference type="EMBL" id="CAOF01000120">
    <property type="protein sequence ID" value="CCO47530.1"/>
    <property type="molecule type" value="Genomic_DNA"/>
</dbReference>
<reference evidence="5 6" key="1">
    <citation type="journal article" date="2013" name="ISME J.">
        <title>Comparative genomics of pathogenic lineages of Vibrio nigripulchritudo identifies virulence-associated traits.</title>
        <authorList>
            <person name="Goudenege D."/>
            <person name="Labreuche Y."/>
            <person name="Krin E."/>
            <person name="Ansquer D."/>
            <person name="Mangenot S."/>
            <person name="Calteau A."/>
            <person name="Medigue C."/>
            <person name="Mazel D."/>
            <person name="Polz M.F."/>
            <person name="Le Roux F."/>
        </authorList>
    </citation>
    <scope>NUCLEOTIDE SEQUENCE [LARGE SCALE GENOMIC DNA]</scope>
    <source>
        <strain evidence="5 6">SOn1</strain>
    </source>
</reference>
<keyword evidence="3" id="KW-0479">Metal-binding</keyword>
<dbReference type="InterPro" id="IPR011042">
    <property type="entry name" value="6-blade_b-propeller_TolB-like"/>
</dbReference>
<feature type="binding site" evidence="3">
    <location>
        <position position="196"/>
    </location>
    <ligand>
        <name>a divalent metal cation</name>
        <dbReference type="ChEBI" id="CHEBI:60240"/>
    </ligand>
</feature>
<evidence type="ECO:0000256" key="1">
    <source>
        <dbReference type="ARBA" id="ARBA00008853"/>
    </source>
</evidence>
<comment type="caution">
    <text evidence="5">The sequence shown here is derived from an EMBL/GenBank/DDBJ whole genome shotgun (WGS) entry which is preliminary data.</text>
</comment>
<dbReference type="Gene3D" id="2.120.10.30">
    <property type="entry name" value="TolB, C-terminal domain"/>
    <property type="match status" value="1"/>
</dbReference>
<dbReference type="PRINTS" id="PR01790">
    <property type="entry name" value="SMP30FAMILY"/>
</dbReference>
<feature type="binding site" evidence="3">
    <location>
        <position position="116"/>
    </location>
    <ligand>
        <name>substrate</name>
    </ligand>
</feature>
<keyword evidence="3" id="KW-0862">Zinc</keyword>
<feature type="active site" description="Proton donor/acceptor" evidence="2">
    <location>
        <position position="196"/>
    </location>
</feature>
<dbReference type="InterPro" id="IPR013658">
    <property type="entry name" value="SGL"/>
</dbReference>
<dbReference type="GO" id="GO:0005509">
    <property type="term" value="F:calcium ion binding"/>
    <property type="evidence" value="ECO:0007669"/>
    <property type="project" value="TreeGrafter"/>
</dbReference>
<dbReference type="PANTHER" id="PTHR10907">
    <property type="entry name" value="REGUCALCIN"/>
    <property type="match status" value="1"/>
</dbReference>
<protein>
    <submittedName>
        <fullName evidence="5">Gluconolactonase</fullName>
    </submittedName>
</protein>
<dbReference type="RefSeq" id="WP_022612310.1">
    <property type="nucleotide sequence ID" value="NZ_LK391965.1"/>
</dbReference>
<dbReference type="PANTHER" id="PTHR10907:SF47">
    <property type="entry name" value="REGUCALCIN"/>
    <property type="match status" value="1"/>
</dbReference>
<dbReference type="InterPro" id="IPR005511">
    <property type="entry name" value="SMP-30"/>
</dbReference>
<feature type="binding site" evidence="3">
    <location>
        <position position="146"/>
    </location>
    <ligand>
        <name>a divalent metal cation</name>
        <dbReference type="ChEBI" id="CHEBI:60240"/>
    </ligand>
</feature>
<dbReference type="GO" id="GO:0004341">
    <property type="term" value="F:gluconolactonase activity"/>
    <property type="evidence" value="ECO:0007669"/>
    <property type="project" value="TreeGrafter"/>
</dbReference>
<dbReference type="GO" id="GO:0019853">
    <property type="term" value="P:L-ascorbic acid biosynthetic process"/>
    <property type="evidence" value="ECO:0007669"/>
    <property type="project" value="TreeGrafter"/>
</dbReference>
<evidence type="ECO:0000259" key="4">
    <source>
        <dbReference type="Pfam" id="PF08450"/>
    </source>
</evidence>
<feature type="binding site" evidence="3">
    <location>
        <position position="98"/>
    </location>
    <ligand>
        <name>substrate</name>
    </ligand>
</feature>
<feature type="domain" description="SMP-30/Gluconolactonase/LRE-like region" evidence="4">
    <location>
        <begin position="14"/>
        <end position="252"/>
    </location>
</feature>
<dbReference type="SUPFAM" id="SSF63829">
    <property type="entry name" value="Calcium-dependent phosphotriesterase"/>
    <property type="match status" value="1"/>
</dbReference>
<proteinExistence type="inferred from homology"/>
<evidence type="ECO:0000313" key="5">
    <source>
        <dbReference type="EMBL" id="CCO47530.1"/>
    </source>
</evidence>
<feature type="binding site" evidence="3">
    <location>
        <position position="15"/>
    </location>
    <ligand>
        <name>a divalent metal cation</name>
        <dbReference type="ChEBI" id="CHEBI:60240"/>
    </ligand>
</feature>
<dbReference type="Proteomes" id="UP000018211">
    <property type="component" value="Unassembled WGS sequence"/>
</dbReference>
<gene>
    <name evidence="5" type="ORF">VIBNISOn1_30228</name>
</gene>
<evidence type="ECO:0000256" key="2">
    <source>
        <dbReference type="PIRSR" id="PIRSR605511-1"/>
    </source>
</evidence>
<dbReference type="Pfam" id="PF08450">
    <property type="entry name" value="SGL"/>
    <property type="match status" value="1"/>
</dbReference>
<sequence length="301" mass="33696">MNYSILDDTRCIIGESPVCIGQCLLWVDAESDSIYRFNLKSKQTTQFHVDLPVTALAKLKPSGWLVGTKIGIYAMDEDFQFHQYIANPVEHFPTLRPNDGVASPAGDLWVGTMNSEELESPDGGLFILSRETLSLSKIDTGFSVANGIAFDKKRHLAYVSNMFKREVYQYQMDSSWTQVLNKKVIVKLPDEDGMPDGLKVDANGTLYICHWDAGLISTYRHTGQPFQRIQLPVKHATRCTFISNDKLAVTTASYEMGESDFQQLPLSGATFQVDLEDAVADTEFEFDSPLLSEKLNKINTT</sequence>
<comment type="similarity">
    <text evidence="1">Belongs to the SMP-30/CGR1 family.</text>
</comment>